<accession>A0A319AXK0</accession>
<dbReference type="EMBL" id="KZ821643">
    <property type="protein sequence ID" value="PYH64485.1"/>
    <property type="molecule type" value="Genomic_DNA"/>
</dbReference>
<name>A0A319AXK0_ASPVC</name>
<organism evidence="1 2">
    <name type="scientific">Aspergillus vadensis (strain CBS 113365 / IMI 142717 / IBT 24658)</name>
    <dbReference type="NCBI Taxonomy" id="1448311"/>
    <lineage>
        <taxon>Eukaryota</taxon>
        <taxon>Fungi</taxon>
        <taxon>Dikarya</taxon>
        <taxon>Ascomycota</taxon>
        <taxon>Pezizomycotina</taxon>
        <taxon>Eurotiomycetes</taxon>
        <taxon>Eurotiomycetidae</taxon>
        <taxon>Eurotiales</taxon>
        <taxon>Aspergillaceae</taxon>
        <taxon>Aspergillus</taxon>
        <taxon>Aspergillus subgen. Circumdati</taxon>
    </lineage>
</organism>
<protein>
    <submittedName>
        <fullName evidence="1">Uncharacterized protein</fullName>
    </submittedName>
</protein>
<reference evidence="1" key="1">
    <citation type="submission" date="2016-12" db="EMBL/GenBank/DDBJ databases">
        <title>The genomes of Aspergillus section Nigri reveals drivers in fungal speciation.</title>
        <authorList>
            <consortium name="DOE Joint Genome Institute"/>
            <person name="Vesth T.C."/>
            <person name="Nybo J."/>
            <person name="Theobald S."/>
            <person name="Brandl J."/>
            <person name="Frisvad J.C."/>
            <person name="Nielsen K.F."/>
            <person name="Lyhne E.K."/>
            <person name="Kogle M.E."/>
            <person name="Kuo A."/>
            <person name="Riley R."/>
            <person name="Clum A."/>
            <person name="Nolan M."/>
            <person name="Lipzen A."/>
            <person name="Salamov A."/>
            <person name="Henrissat B."/>
            <person name="Wiebenga A."/>
            <person name="De Vries R.P."/>
            <person name="Grigoriev I.V."/>
            <person name="Mortensen U.H."/>
            <person name="Andersen M.R."/>
            <person name="Baker S.E."/>
        </authorList>
    </citation>
    <scope>NUCLEOTIDE SEQUENCE [LARGE SCALE GENOMIC DNA]</scope>
    <source>
        <strain evidence="1">CBS 113365</strain>
    </source>
</reference>
<gene>
    <name evidence="1" type="ORF">BO88DRAFT_179367</name>
</gene>
<dbReference type="Proteomes" id="UP000248405">
    <property type="component" value="Unassembled WGS sequence"/>
</dbReference>
<dbReference type="GeneID" id="37206318"/>
<dbReference type="RefSeq" id="XP_025558279.1">
    <property type="nucleotide sequence ID" value="XM_025701726.1"/>
</dbReference>
<evidence type="ECO:0000313" key="2">
    <source>
        <dbReference type="Proteomes" id="UP000248405"/>
    </source>
</evidence>
<dbReference type="AlphaFoldDB" id="A0A319AXK0"/>
<proteinExistence type="predicted"/>
<evidence type="ECO:0000313" key="1">
    <source>
        <dbReference type="EMBL" id="PYH64485.1"/>
    </source>
</evidence>
<keyword evidence="2" id="KW-1185">Reference proteome</keyword>
<sequence>MIQRAHRGPGYRSVSDSLVPPAYSIPNRPWSRRSGGAADAGLAPLMLGLCLDGRQTRFSLRSGEHAGKSLLVVFIFNFCILNKFFFSTGKVKLFFWVLVPANFFRRVESPYHHGRPTSEQSPYPAEHVSCWSTNYGAWPVHRGIGVHIQTPIP</sequence>